<sequence length="160" mass="17920">MAAKLFTILHVFRYEDRIDTNTVYVAATSSAEAESIWRGWLQDTAGADRMEAYIATDYAADMTGAIRIGGAQRESVPVDEFHRWEETACAATEGAPSAAWRHAFHPQRHLHAGLRMSFRALPQPEQERASAMFLGAGLDDGYDYELDIDGRVLCRRKRVA</sequence>
<dbReference type="EMBL" id="OCZC01000056">
    <property type="protein sequence ID" value="SOO23728.1"/>
    <property type="molecule type" value="Genomic_DNA"/>
</dbReference>
<dbReference type="Proteomes" id="UP000234345">
    <property type="component" value="Unassembled WGS sequence"/>
</dbReference>
<proteinExistence type="predicted"/>
<protein>
    <submittedName>
        <fullName evidence="1">Uncharacterized protein</fullName>
    </submittedName>
</protein>
<name>A0A7Z7NGH2_XANCH</name>
<organism evidence="1 2">
    <name type="scientific">Xanthomonas campestris pv. phaseoli</name>
    <dbReference type="NCBI Taxonomy" id="317013"/>
    <lineage>
        <taxon>Bacteria</taxon>
        <taxon>Pseudomonadati</taxon>
        <taxon>Pseudomonadota</taxon>
        <taxon>Gammaproteobacteria</taxon>
        <taxon>Lysobacterales</taxon>
        <taxon>Lysobacteraceae</taxon>
        <taxon>Xanthomonas</taxon>
    </lineage>
</organism>
<dbReference type="RefSeq" id="WP_099866654.1">
    <property type="nucleotide sequence ID" value="NZ_OCZC01000056.1"/>
</dbReference>
<comment type="caution">
    <text evidence="1">The sequence shown here is derived from an EMBL/GenBank/DDBJ whole genome shotgun (WGS) entry which is preliminary data.</text>
</comment>
<dbReference type="AlphaFoldDB" id="A0A7Z7NGH2"/>
<gene>
    <name evidence="1" type="ORF">XFF6991_30048</name>
</gene>
<reference evidence="1 2" key="1">
    <citation type="submission" date="2017-10" db="EMBL/GenBank/DDBJ databases">
        <authorList>
            <person name="Regsiter A."/>
            <person name="William W."/>
        </authorList>
    </citation>
    <scope>NUCLEOTIDE SEQUENCE [LARGE SCALE GENOMIC DNA]</scope>
    <source>
        <strain evidence="1 2">CFBP6991</strain>
    </source>
</reference>
<accession>A0A7Z7NGH2</accession>
<evidence type="ECO:0000313" key="2">
    <source>
        <dbReference type="Proteomes" id="UP000234345"/>
    </source>
</evidence>
<evidence type="ECO:0000313" key="1">
    <source>
        <dbReference type="EMBL" id="SOO23728.1"/>
    </source>
</evidence>